<evidence type="ECO:0000313" key="1">
    <source>
        <dbReference type="EMBL" id="KAJ9058045.1"/>
    </source>
</evidence>
<accession>A0ACC2S6X1</accession>
<protein>
    <submittedName>
        <fullName evidence="1">Uncharacterized protein</fullName>
    </submittedName>
</protein>
<dbReference type="EMBL" id="QTSX02005746">
    <property type="protein sequence ID" value="KAJ9058045.1"/>
    <property type="molecule type" value="Genomic_DNA"/>
</dbReference>
<organism evidence="1 2">
    <name type="scientific">Entomophthora muscae</name>
    <dbReference type="NCBI Taxonomy" id="34485"/>
    <lineage>
        <taxon>Eukaryota</taxon>
        <taxon>Fungi</taxon>
        <taxon>Fungi incertae sedis</taxon>
        <taxon>Zoopagomycota</taxon>
        <taxon>Entomophthoromycotina</taxon>
        <taxon>Entomophthoromycetes</taxon>
        <taxon>Entomophthorales</taxon>
        <taxon>Entomophthoraceae</taxon>
        <taxon>Entomophthora</taxon>
    </lineage>
</organism>
<dbReference type="Proteomes" id="UP001165960">
    <property type="component" value="Unassembled WGS sequence"/>
</dbReference>
<keyword evidence="2" id="KW-1185">Reference proteome</keyword>
<name>A0ACC2S6X1_9FUNG</name>
<comment type="caution">
    <text evidence="1">The sequence shown here is derived from an EMBL/GenBank/DDBJ whole genome shotgun (WGS) entry which is preliminary data.</text>
</comment>
<evidence type="ECO:0000313" key="2">
    <source>
        <dbReference type="Proteomes" id="UP001165960"/>
    </source>
</evidence>
<sequence>MEDPVLSAIRYSTEITSADFDIINHWSFVVNCLSLVGAILVVAVVLISSLLGSIAAKRLSFRMSMWIALSDVLFCIFSFFNVDDNTTLCPIFTAITYFCNLLYVFLTTSITFNLHLTLLCTDSNWSLRMRRLFLRESFLVMVSLIMALAITIPPYAISVAKGGCVLFHLVENRIERIILLWVTVGFWESICFLYTTVVVIMVIHTLQNHSRVLTANTQNRNSRRGSVAVVDDDPSGVVKCRGRSSIQDQNNSSIRNRRESTCSNPMLVNHFERVARRIMFYPLIPLVTQSFYIIINTYFLYIGHRTLVLLYLFYLVPYSAGLLNALVFFIFDPAMPEIATELNAYLFGTPTFVPPGLPIAQDESRPAPVWSQESTDRLSRAPNSPWDRPPSNQYHQAPSFLTLPQPTFQK</sequence>
<reference evidence="1" key="1">
    <citation type="submission" date="2022-04" db="EMBL/GenBank/DDBJ databases">
        <title>Genome of the entomopathogenic fungus Entomophthora muscae.</title>
        <authorList>
            <person name="Elya C."/>
            <person name="Lovett B.R."/>
            <person name="Lee E."/>
            <person name="Macias A.M."/>
            <person name="Hajek A.E."/>
            <person name="De Bivort B.L."/>
            <person name="Kasson M.T."/>
            <person name="De Fine Licht H.H."/>
            <person name="Stajich J.E."/>
        </authorList>
    </citation>
    <scope>NUCLEOTIDE SEQUENCE</scope>
    <source>
        <strain evidence="1">Berkeley</strain>
    </source>
</reference>
<proteinExistence type="predicted"/>
<gene>
    <name evidence="1" type="ORF">DSO57_1016386</name>
</gene>